<dbReference type="AlphaFoldDB" id="A0A3P6F7P3"/>
<gene>
    <name evidence="1" type="ORF">BOLC5T33083H</name>
</gene>
<dbReference type="PANTHER" id="PTHR31672:SF13">
    <property type="entry name" value="F-BOX PROTEIN CPR30-LIKE"/>
    <property type="match status" value="1"/>
</dbReference>
<protein>
    <recommendedName>
        <fullName evidence="2">F-box domain-containing protein</fullName>
    </recommendedName>
</protein>
<dbReference type="PANTHER" id="PTHR31672">
    <property type="entry name" value="BNACNNG10540D PROTEIN"/>
    <property type="match status" value="1"/>
</dbReference>
<evidence type="ECO:0000313" key="1">
    <source>
        <dbReference type="EMBL" id="VDD45536.1"/>
    </source>
</evidence>
<dbReference type="InterPro" id="IPR050796">
    <property type="entry name" value="SCF_F-box_component"/>
</dbReference>
<organism evidence="1">
    <name type="scientific">Brassica oleracea</name>
    <name type="common">Wild cabbage</name>
    <dbReference type="NCBI Taxonomy" id="3712"/>
    <lineage>
        <taxon>Eukaryota</taxon>
        <taxon>Viridiplantae</taxon>
        <taxon>Streptophyta</taxon>
        <taxon>Embryophyta</taxon>
        <taxon>Tracheophyta</taxon>
        <taxon>Spermatophyta</taxon>
        <taxon>Magnoliopsida</taxon>
        <taxon>eudicotyledons</taxon>
        <taxon>Gunneridae</taxon>
        <taxon>Pentapetalae</taxon>
        <taxon>rosids</taxon>
        <taxon>malvids</taxon>
        <taxon>Brassicales</taxon>
        <taxon>Brassicaceae</taxon>
        <taxon>Brassiceae</taxon>
        <taxon>Brassica</taxon>
    </lineage>
</organism>
<dbReference type="EMBL" id="LR031877">
    <property type="protein sequence ID" value="VDD45536.1"/>
    <property type="molecule type" value="Genomic_DNA"/>
</dbReference>
<sequence>MVETRAQHRRRVASLTWNKVESNQDVFQDVLSRLPVRSIRSFKTVNRYWHASVSNKHFATIHLAQSRKKPSYIACPRVDKAMKLYLLKPGKFNYRHHATVDPPGRSADHHMHMIASFNGLVCCINQLYDEHEVDYQIWICNPSTEETLLLPQGRPSVWTEPSIGVAYGPDIMSTKFSAYSVLARETLEKGIISTNVRCIHLALVRGGASALCFIFQCMFVSVHTDPIMSLQEGRSTGWFLWKILQV</sequence>
<reference evidence="1" key="1">
    <citation type="submission" date="2018-11" db="EMBL/GenBank/DDBJ databases">
        <authorList>
            <consortium name="Genoscope - CEA"/>
            <person name="William W."/>
        </authorList>
    </citation>
    <scope>NUCLEOTIDE SEQUENCE</scope>
</reference>
<name>A0A3P6F7P3_BRAOL</name>
<proteinExistence type="predicted"/>
<dbReference type="InterPro" id="IPR036047">
    <property type="entry name" value="F-box-like_dom_sf"/>
</dbReference>
<dbReference type="SUPFAM" id="SSF81383">
    <property type="entry name" value="F-box domain"/>
    <property type="match status" value="1"/>
</dbReference>
<accession>A0A3P6F7P3</accession>
<evidence type="ECO:0008006" key="2">
    <source>
        <dbReference type="Google" id="ProtNLM"/>
    </source>
</evidence>